<organism evidence="5 6">
    <name type="scientific">Draconibacterium sediminis</name>
    <dbReference type="NCBI Taxonomy" id="1544798"/>
    <lineage>
        <taxon>Bacteria</taxon>
        <taxon>Pseudomonadati</taxon>
        <taxon>Bacteroidota</taxon>
        <taxon>Bacteroidia</taxon>
        <taxon>Marinilabiliales</taxon>
        <taxon>Prolixibacteraceae</taxon>
        <taxon>Draconibacterium</taxon>
    </lineage>
</organism>
<protein>
    <submittedName>
        <fullName evidence="5">Ribose 5-phosphate isomerase</fullName>
    </submittedName>
</protein>
<dbReference type="Pfam" id="PF02502">
    <property type="entry name" value="LacAB_rpiB"/>
    <property type="match status" value="1"/>
</dbReference>
<evidence type="ECO:0000256" key="3">
    <source>
        <dbReference type="PIRSR" id="PIRSR005384-1"/>
    </source>
</evidence>
<dbReference type="GO" id="GO:0004751">
    <property type="term" value="F:ribose-5-phosphate isomerase activity"/>
    <property type="evidence" value="ECO:0007669"/>
    <property type="project" value="TreeGrafter"/>
</dbReference>
<dbReference type="GO" id="GO:0019316">
    <property type="term" value="P:D-allose catabolic process"/>
    <property type="evidence" value="ECO:0007669"/>
    <property type="project" value="TreeGrafter"/>
</dbReference>
<dbReference type="NCBIfam" id="TIGR00689">
    <property type="entry name" value="rpiB_lacA_lacB"/>
    <property type="match status" value="1"/>
</dbReference>
<dbReference type="InterPro" id="IPR003500">
    <property type="entry name" value="RpiB_LacA_LacB"/>
</dbReference>
<evidence type="ECO:0000313" key="5">
    <source>
        <dbReference type="EMBL" id="KJF44173.1"/>
    </source>
</evidence>
<reference evidence="5 6" key="1">
    <citation type="submission" date="2014-09" db="EMBL/GenBank/DDBJ databases">
        <title>Draft Genome Sequence of Draconibacterium sp. JN14CK-3.</title>
        <authorList>
            <person name="Dong C."/>
            <person name="Lai Q."/>
            <person name="Shao Z."/>
        </authorList>
    </citation>
    <scope>NUCLEOTIDE SEQUENCE [LARGE SCALE GENOMIC DNA]</scope>
    <source>
        <strain evidence="5 6">JN14CK-3</strain>
    </source>
</reference>
<dbReference type="STRING" id="1544798.LH29_01195"/>
<dbReference type="OrthoDB" id="1778624at2"/>
<dbReference type="SUPFAM" id="SSF89623">
    <property type="entry name" value="Ribose/Galactose isomerase RpiB/AlsB"/>
    <property type="match status" value="1"/>
</dbReference>
<dbReference type="InterPro" id="IPR036569">
    <property type="entry name" value="RpiB_LacA_LacB_sf"/>
</dbReference>
<dbReference type="PATRIC" id="fig|1544798.3.peg.244"/>
<dbReference type="NCBIfam" id="NF004051">
    <property type="entry name" value="PRK05571.1"/>
    <property type="match status" value="1"/>
</dbReference>
<feature type="active site" description="Proton donor" evidence="3">
    <location>
        <position position="104"/>
    </location>
</feature>
<dbReference type="PANTHER" id="PTHR30345:SF0">
    <property type="entry name" value="DNA DAMAGE-REPAIR_TOLERATION PROTEIN DRT102"/>
    <property type="match status" value="1"/>
</dbReference>
<dbReference type="Proteomes" id="UP000032544">
    <property type="component" value="Unassembled WGS sequence"/>
</dbReference>
<proteinExistence type="inferred from homology"/>
<dbReference type="Gene3D" id="3.40.1400.10">
    <property type="entry name" value="Sugar-phosphate isomerase, RpiB/LacA/LacB"/>
    <property type="match status" value="1"/>
</dbReference>
<sequence length="150" mass="16393">MKNLEGKVIALASDHAGFAKKQVIIKFLSDNNIAFKDFGCYTEESVDYPIYAHKMGEAIESGEYEIGITFCGSGQGISIAANKHQGVRSAVCWTEEIAALARQHNNANVCAVPGRFVSDEEAIAIVTTFLNEDFEGGRHAKRVDQIPLEK</sequence>
<dbReference type="AlphaFoldDB" id="A0A0D8JE89"/>
<evidence type="ECO:0000313" key="6">
    <source>
        <dbReference type="Proteomes" id="UP000032544"/>
    </source>
</evidence>
<name>A0A0D8JE89_9BACT</name>
<feature type="binding site" evidence="4">
    <location>
        <position position="105"/>
    </location>
    <ligand>
        <name>D-ribulose 5-phosphate</name>
        <dbReference type="ChEBI" id="CHEBI:58121"/>
    </ligand>
</feature>
<feature type="binding site" evidence="4">
    <location>
        <begin position="14"/>
        <end position="15"/>
    </location>
    <ligand>
        <name>D-ribulose 5-phosphate</name>
        <dbReference type="ChEBI" id="CHEBI:58121"/>
    </ligand>
</feature>
<feature type="binding site" evidence="4">
    <location>
        <position position="115"/>
    </location>
    <ligand>
        <name>D-ribulose 5-phosphate</name>
        <dbReference type="ChEBI" id="CHEBI:58121"/>
    </ligand>
</feature>
<evidence type="ECO:0000256" key="4">
    <source>
        <dbReference type="PIRSR" id="PIRSR005384-2"/>
    </source>
</evidence>
<comment type="similarity">
    <text evidence="1">Belongs to the LacAB/RpiB family.</text>
</comment>
<feature type="active site" description="Proton acceptor" evidence="3">
    <location>
        <position position="71"/>
    </location>
</feature>
<evidence type="ECO:0000256" key="1">
    <source>
        <dbReference type="ARBA" id="ARBA00008754"/>
    </source>
</evidence>
<keyword evidence="6" id="KW-1185">Reference proteome</keyword>
<keyword evidence="2 5" id="KW-0413">Isomerase</keyword>
<gene>
    <name evidence="5" type="ORF">LH29_01195</name>
</gene>
<dbReference type="RefSeq" id="WP_045025736.1">
    <property type="nucleotide sequence ID" value="NZ_JRHC01000001.1"/>
</dbReference>
<dbReference type="PANTHER" id="PTHR30345">
    <property type="entry name" value="RIBOSE-5-PHOSPHATE ISOMERASE B"/>
    <property type="match status" value="1"/>
</dbReference>
<dbReference type="EMBL" id="JRHC01000001">
    <property type="protein sequence ID" value="KJF44173.1"/>
    <property type="molecule type" value="Genomic_DNA"/>
</dbReference>
<comment type="caution">
    <text evidence="5">The sequence shown here is derived from an EMBL/GenBank/DDBJ whole genome shotgun (WGS) entry which is preliminary data.</text>
</comment>
<dbReference type="NCBIfam" id="TIGR01120">
    <property type="entry name" value="rpiB"/>
    <property type="match status" value="1"/>
</dbReference>
<dbReference type="PIRSF" id="PIRSF005384">
    <property type="entry name" value="RpiB_LacA_B"/>
    <property type="match status" value="1"/>
</dbReference>
<evidence type="ECO:0000256" key="2">
    <source>
        <dbReference type="ARBA" id="ARBA00023235"/>
    </source>
</evidence>
<feature type="binding site" evidence="4">
    <location>
        <position position="138"/>
    </location>
    <ligand>
        <name>D-ribulose 5-phosphate</name>
        <dbReference type="ChEBI" id="CHEBI:58121"/>
    </ligand>
</feature>
<dbReference type="InterPro" id="IPR004785">
    <property type="entry name" value="RpiB"/>
</dbReference>
<feature type="binding site" evidence="4">
    <location>
        <begin position="72"/>
        <end position="76"/>
    </location>
    <ligand>
        <name>D-ribulose 5-phosphate</name>
        <dbReference type="ChEBI" id="CHEBI:58121"/>
    </ligand>
</feature>
<dbReference type="GO" id="GO:0009052">
    <property type="term" value="P:pentose-phosphate shunt, non-oxidative branch"/>
    <property type="evidence" value="ECO:0007669"/>
    <property type="project" value="TreeGrafter"/>
</dbReference>
<feature type="binding site" evidence="4">
    <location>
        <position position="142"/>
    </location>
    <ligand>
        <name>D-ribulose 5-phosphate</name>
        <dbReference type="ChEBI" id="CHEBI:58121"/>
    </ligand>
</feature>
<accession>A0A0D8JE89</accession>